<name>A0A0F9GRX2_9ZZZZ</name>
<proteinExistence type="predicted"/>
<organism evidence="1">
    <name type="scientific">marine sediment metagenome</name>
    <dbReference type="NCBI Taxonomy" id="412755"/>
    <lineage>
        <taxon>unclassified sequences</taxon>
        <taxon>metagenomes</taxon>
        <taxon>ecological metagenomes</taxon>
    </lineage>
</organism>
<dbReference type="EMBL" id="LAZR01027406">
    <property type="protein sequence ID" value="KKL65832.1"/>
    <property type="molecule type" value="Genomic_DNA"/>
</dbReference>
<evidence type="ECO:0000313" key="1">
    <source>
        <dbReference type="EMBL" id="KKL65832.1"/>
    </source>
</evidence>
<gene>
    <name evidence="1" type="ORF">LCGC14_2151040</name>
</gene>
<protein>
    <recommendedName>
        <fullName evidence="2">Phage portal protein</fullName>
    </recommendedName>
</protein>
<evidence type="ECO:0008006" key="2">
    <source>
        <dbReference type="Google" id="ProtNLM"/>
    </source>
</evidence>
<dbReference type="AlphaFoldDB" id="A0A0F9GRX2"/>
<sequence length="517" mass="58710">MNNNGDAIRRASLEKRNYSKQARFREDNGNLSDLFASYYNWSANPSSEEEEPKYELVSRKRDVYLLNKAKQNPNISGIMSSVIDIDKNRGWRMVGGRNQVSQFTDMFHNIQAAPGVYGWRPSISFLSKSFWGTNMGFVLELGRDGRDGPIREMYAVDPTRCKLTGNPKTPLEYTSATKKPKRYWRSADYIRGASNISTDESLHGLGHCAMDRALTLSKLMMALYEHDFEAMGARAPRGLLLLQGISETSWTKAMEAREAKLDSKGYEFYGALAVLASAAKTVDAKLIALSELPKGFNMREFMDMLMYGFALCFGYDPSEFWPVQFGAMGRGTEMEVQHEKATGKGRLDFPLTFQEQMQGYLPSSLEFMFDQRDEKGDLLHASVNQAWVSVVASMKGLISVEESRVLLADYGVIPRSWAPTDTASQTDLAEVDPEEAIEGEIESVPSEAADMQDRVQNTQYKLIRDELRERPYVWKCAERFPSEPIVRYSYPEDTLIMLWERADEILERSVWQGVKYA</sequence>
<accession>A0A0F9GRX2</accession>
<reference evidence="1" key="1">
    <citation type="journal article" date="2015" name="Nature">
        <title>Complex archaea that bridge the gap between prokaryotes and eukaryotes.</title>
        <authorList>
            <person name="Spang A."/>
            <person name="Saw J.H."/>
            <person name="Jorgensen S.L."/>
            <person name="Zaremba-Niedzwiedzka K."/>
            <person name="Martijn J."/>
            <person name="Lind A.E."/>
            <person name="van Eijk R."/>
            <person name="Schleper C."/>
            <person name="Guy L."/>
            <person name="Ettema T.J."/>
        </authorList>
    </citation>
    <scope>NUCLEOTIDE SEQUENCE</scope>
</reference>
<comment type="caution">
    <text evidence="1">The sequence shown here is derived from an EMBL/GenBank/DDBJ whole genome shotgun (WGS) entry which is preliminary data.</text>
</comment>